<accession>A0A1I7IAA7</accession>
<feature type="chain" id="PRO_5011774336" description="TonB C-terminal domain-containing protein" evidence="2">
    <location>
        <begin position="32"/>
        <end position="142"/>
    </location>
</feature>
<evidence type="ECO:0000313" key="3">
    <source>
        <dbReference type="EMBL" id="SFU69780.1"/>
    </source>
</evidence>
<name>A0A1I7IAA7_9BURK</name>
<evidence type="ECO:0000313" key="4">
    <source>
        <dbReference type="Proteomes" id="UP000199391"/>
    </source>
</evidence>
<proteinExistence type="predicted"/>
<dbReference type="OrthoDB" id="6058261at2"/>
<sequence length="142" mass="15475">MRTHCFKLAMLAVAVLAAGCASVPQSQQSQAQQQEEAPPPKNPEFVGEMAKFNAQFPNDKATQYEDVSIAFNNKNKLDEKGGCHDKSKHPVTIILVLDASGKVASSLTDVENAKAACFRNSYASVQFPRPPVAPYRKAILLR</sequence>
<gene>
    <name evidence="3" type="ORF">SAMN05216552_1007219</name>
</gene>
<evidence type="ECO:0000256" key="1">
    <source>
        <dbReference type="SAM" id="MobiDB-lite"/>
    </source>
</evidence>
<protein>
    <recommendedName>
        <fullName evidence="5">TonB C-terminal domain-containing protein</fullName>
    </recommendedName>
</protein>
<keyword evidence="4" id="KW-1185">Reference proteome</keyword>
<dbReference type="RefSeq" id="WP_093555432.1">
    <property type="nucleotide sequence ID" value="NZ_FPBO01000007.1"/>
</dbReference>
<organism evidence="3 4">
    <name type="scientific">Pseudoduganella namucuonensis</name>
    <dbReference type="NCBI Taxonomy" id="1035707"/>
    <lineage>
        <taxon>Bacteria</taxon>
        <taxon>Pseudomonadati</taxon>
        <taxon>Pseudomonadota</taxon>
        <taxon>Betaproteobacteria</taxon>
        <taxon>Burkholderiales</taxon>
        <taxon>Oxalobacteraceae</taxon>
        <taxon>Telluria group</taxon>
        <taxon>Pseudoduganella</taxon>
    </lineage>
</organism>
<feature type="compositionally biased region" description="Low complexity" evidence="1">
    <location>
        <begin position="27"/>
        <end position="36"/>
    </location>
</feature>
<keyword evidence="2" id="KW-0732">Signal</keyword>
<feature type="region of interest" description="Disordered" evidence="1">
    <location>
        <begin position="27"/>
        <end position="46"/>
    </location>
</feature>
<evidence type="ECO:0008006" key="5">
    <source>
        <dbReference type="Google" id="ProtNLM"/>
    </source>
</evidence>
<reference evidence="4" key="1">
    <citation type="submission" date="2016-10" db="EMBL/GenBank/DDBJ databases">
        <authorList>
            <person name="Varghese N."/>
            <person name="Submissions S."/>
        </authorList>
    </citation>
    <scope>NUCLEOTIDE SEQUENCE [LARGE SCALE GENOMIC DNA]</scope>
    <source>
        <strain evidence="4">CGMCC 1.11014</strain>
    </source>
</reference>
<evidence type="ECO:0000256" key="2">
    <source>
        <dbReference type="SAM" id="SignalP"/>
    </source>
</evidence>
<dbReference type="Proteomes" id="UP000199391">
    <property type="component" value="Unassembled WGS sequence"/>
</dbReference>
<dbReference type="AlphaFoldDB" id="A0A1I7IAA7"/>
<dbReference type="PROSITE" id="PS51257">
    <property type="entry name" value="PROKAR_LIPOPROTEIN"/>
    <property type="match status" value="1"/>
</dbReference>
<dbReference type="STRING" id="1035707.SAMN05216552_1007219"/>
<dbReference type="EMBL" id="FPBO01000007">
    <property type="protein sequence ID" value="SFU69780.1"/>
    <property type="molecule type" value="Genomic_DNA"/>
</dbReference>
<feature type="signal peptide" evidence="2">
    <location>
        <begin position="1"/>
        <end position="31"/>
    </location>
</feature>